<keyword evidence="1" id="KW-0812">Transmembrane</keyword>
<dbReference type="Proteomes" id="UP000182444">
    <property type="component" value="Chromosome 1A"/>
</dbReference>
<feature type="transmembrane region" description="Helical" evidence="1">
    <location>
        <begin position="6"/>
        <end position="34"/>
    </location>
</feature>
<gene>
    <name evidence="2" type="ORF">YALI1_A06751g</name>
</gene>
<sequence length="201" mass="22535">MYCIFLLLYLLVAVSSCCCSFLSLFFFVAVLFCLRSSTSPYLSIRIIHIAYHPLPYPLKDSNLFSQFTIYHALLSCSRFPYPRRSESQPAAVPLLLQVSVAWHFFAGVLFIHGLDVVHQHCGLFERVLASGLYPSSVVEKHVRKRLPDSNLETVAFRTKIGVAHNHLPLLRGVGHLWGVDWLFNGPCVEVGIADGGSWTLA</sequence>
<evidence type="ECO:0000313" key="2">
    <source>
        <dbReference type="EMBL" id="AOW00346.1"/>
    </source>
</evidence>
<evidence type="ECO:0000256" key="1">
    <source>
        <dbReference type="SAM" id="Phobius"/>
    </source>
</evidence>
<dbReference type="AlphaFoldDB" id="A0A1D8N3X3"/>
<evidence type="ECO:0000313" key="3">
    <source>
        <dbReference type="Proteomes" id="UP000182444"/>
    </source>
</evidence>
<proteinExistence type="predicted"/>
<reference evidence="2 3" key="1">
    <citation type="journal article" date="2016" name="PLoS ONE">
        <title>Sequence Assembly of Yarrowia lipolytica Strain W29/CLIB89 Shows Transposable Element Diversity.</title>
        <authorList>
            <person name="Magnan C."/>
            <person name="Yu J."/>
            <person name="Chang I."/>
            <person name="Jahn E."/>
            <person name="Kanomata Y."/>
            <person name="Wu J."/>
            <person name="Zeller M."/>
            <person name="Oakes M."/>
            <person name="Baldi P."/>
            <person name="Sandmeyer S."/>
        </authorList>
    </citation>
    <scope>NUCLEOTIDE SEQUENCE [LARGE SCALE GENOMIC DNA]</scope>
    <source>
        <strain evidence="3">CLIB89(W29)</strain>
    </source>
</reference>
<name>A0A1D8N3X3_YARLL</name>
<accession>A0A1D8N3X3</accession>
<dbReference type="GeneID" id="94582326"/>
<keyword evidence="1" id="KW-0472">Membrane</keyword>
<protein>
    <submittedName>
        <fullName evidence="2">Uncharacterized protein</fullName>
    </submittedName>
</protein>
<dbReference type="EMBL" id="CP017553">
    <property type="protein sequence ID" value="AOW00346.1"/>
    <property type="molecule type" value="Genomic_DNA"/>
</dbReference>
<organism evidence="2 3">
    <name type="scientific">Yarrowia lipolytica</name>
    <name type="common">Candida lipolytica</name>
    <dbReference type="NCBI Taxonomy" id="4952"/>
    <lineage>
        <taxon>Eukaryota</taxon>
        <taxon>Fungi</taxon>
        <taxon>Dikarya</taxon>
        <taxon>Ascomycota</taxon>
        <taxon>Saccharomycotina</taxon>
        <taxon>Dipodascomycetes</taxon>
        <taxon>Dipodascales</taxon>
        <taxon>Dipodascales incertae sedis</taxon>
        <taxon>Yarrowia</taxon>
    </lineage>
</organism>
<dbReference type="RefSeq" id="XP_068137767.1">
    <property type="nucleotide sequence ID" value="XM_068281666.1"/>
</dbReference>
<keyword evidence="1" id="KW-1133">Transmembrane helix</keyword>
<dbReference type="VEuPathDB" id="FungiDB:YALI1_A06751g"/>